<dbReference type="EC" id="2.4.1.-" evidence="4"/>
<dbReference type="OrthoDB" id="5835829at2759"/>
<reference evidence="5" key="1">
    <citation type="journal article" date="2013" name="Nat. Biotechnol.">
        <title>Draft genome sequence of chickpea (Cicer arietinum) provides a resource for trait improvement.</title>
        <authorList>
            <person name="Varshney R.K."/>
            <person name="Song C."/>
            <person name="Saxena R.K."/>
            <person name="Azam S."/>
            <person name="Yu S."/>
            <person name="Sharpe A.G."/>
            <person name="Cannon S."/>
            <person name="Baek J."/>
            <person name="Rosen B.D."/>
            <person name="Tar'an B."/>
            <person name="Millan T."/>
            <person name="Zhang X."/>
            <person name="Ramsay L.D."/>
            <person name="Iwata A."/>
            <person name="Wang Y."/>
            <person name="Nelson W."/>
            <person name="Farmer A.D."/>
            <person name="Gaur P.M."/>
            <person name="Soderlund C."/>
            <person name="Penmetsa R.V."/>
            <person name="Xu C."/>
            <person name="Bharti A.K."/>
            <person name="He W."/>
            <person name="Winter P."/>
            <person name="Zhao S."/>
            <person name="Hane J.K."/>
            <person name="Carrasquilla-Garcia N."/>
            <person name="Condie J.A."/>
            <person name="Upadhyaya H.D."/>
            <person name="Luo M.C."/>
            <person name="Thudi M."/>
            <person name="Gowda C.L."/>
            <person name="Singh N.P."/>
            <person name="Lichtenzveig J."/>
            <person name="Gali K.K."/>
            <person name="Rubio J."/>
            <person name="Nadarajan N."/>
            <person name="Dolezel J."/>
            <person name="Bansal K.C."/>
            <person name="Xu X."/>
            <person name="Edwards D."/>
            <person name="Zhang G."/>
            <person name="Kahl G."/>
            <person name="Gil J."/>
            <person name="Singh K.B."/>
            <person name="Datta S.K."/>
            <person name="Jackson S.A."/>
            <person name="Wang J."/>
            <person name="Cook D.R."/>
        </authorList>
    </citation>
    <scope>NUCLEOTIDE SEQUENCE [LARGE SCALE GENOMIC DNA]</scope>
    <source>
        <strain evidence="5">cv. CDC Frontier</strain>
    </source>
</reference>
<dbReference type="Proteomes" id="UP000087171">
    <property type="component" value="Chromosome Ca8"/>
</dbReference>
<sequence length="478" mass="54868">MEEKTMERKAEEKTCPHVLIFPCPAQGHVNSMLKLAELLALQNMNITFLNTEYIHNRLIRFNDSIQALSLTYPKFQFKTIPDFHDEEKHPGFGEKIGDVIMSLSLNGKPYLRDMIVSEVPKISCIILDGVFGDLVTDLASEFGIQLIHFRTISACCFWAYLCVPKLLESNEIPIRGDEDMDRIIRNAPGMENVLRCRDLPSFFRENKHNLSLDKLVVRTQQSFKANALILNTFEDLESPILSQIRLHFPKLYTIGPLHHHLNNTKKTTTTLINSNLFQVDRTCMTWLDSQPLKSVIYVSFGSTTPMKSEEVIEIWHGLMNSEKRFLWVIRPNMVQGKEVLLKELEEKTKERGLIVGWVPQEEVLAHKAIGAFLTHSGWNSTLESVVCGVPMICWPFFADQQINSRFVSEVWKIGLDMKDVCDRKVVENMVNDLMVNRKEEFLKSAMEMSKLSCKSVSPSGSSYDNFQALIWYIRSTNP</sequence>
<dbReference type="InterPro" id="IPR002213">
    <property type="entry name" value="UDP_glucos_trans"/>
</dbReference>
<dbReference type="PANTHER" id="PTHR11926">
    <property type="entry name" value="GLUCOSYL/GLUCURONOSYL TRANSFERASES"/>
    <property type="match status" value="1"/>
</dbReference>
<dbReference type="GeneID" id="101515187"/>
<evidence type="ECO:0000256" key="3">
    <source>
        <dbReference type="RuleBase" id="RU003718"/>
    </source>
</evidence>
<gene>
    <name evidence="6" type="primary">LOC101515187</name>
</gene>
<evidence type="ECO:0000313" key="5">
    <source>
        <dbReference type="Proteomes" id="UP000087171"/>
    </source>
</evidence>
<reference evidence="6" key="2">
    <citation type="submission" date="2025-08" db="UniProtKB">
        <authorList>
            <consortium name="RefSeq"/>
        </authorList>
    </citation>
    <scope>IDENTIFICATION</scope>
    <source>
        <tissue evidence="6">Etiolated seedlings</tissue>
    </source>
</reference>
<keyword evidence="5" id="KW-1185">Reference proteome</keyword>
<dbReference type="PANTHER" id="PTHR11926:SF1392">
    <property type="entry name" value="GLYCOSYLTRANSFERASE"/>
    <property type="match status" value="1"/>
</dbReference>
<dbReference type="GO" id="GO:0080043">
    <property type="term" value="F:quercetin 3-O-glucosyltransferase activity"/>
    <property type="evidence" value="ECO:0007669"/>
    <property type="project" value="TreeGrafter"/>
</dbReference>
<dbReference type="GO" id="GO:0080044">
    <property type="term" value="F:quercetin 7-O-glucosyltransferase activity"/>
    <property type="evidence" value="ECO:0007669"/>
    <property type="project" value="TreeGrafter"/>
</dbReference>
<dbReference type="FunFam" id="3.40.50.2000:FF:000040">
    <property type="entry name" value="UDP-glycosyltransferase 76C1"/>
    <property type="match status" value="1"/>
</dbReference>
<proteinExistence type="inferred from homology"/>
<dbReference type="eggNOG" id="KOG1192">
    <property type="taxonomic scope" value="Eukaryota"/>
</dbReference>
<keyword evidence="2 3" id="KW-0808">Transferase</keyword>
<dbReference type="CDD" id="cd03784">
    <property type="entry name" value="GT1_Gtf-like"/>
    <property type="match status" value="1"/>
</dbReference>
<accession>A0A1S2YZZ3</accession>
<dbReference type="KEGG" id="cam:101515187"/>
<keyword evidence="3" id="KW-0328">Glycosyltransferase</keyword>
<dbReference type="PaxDb" id="3827-XP_004512576.1"/>
<dbReference type="Pfam" id="PF00201">
    <property type="entry name" value="UDPGT"/>
    <property type="match status" value="1"/>
</dbReference>
<comment type="similarity">
    <text evidence="1 3">Belongs to the UDP-glycosyltransferase family.</text>
</comment>
<dbReference type="AlphaFoldDB" id="A0A1S2YZZ3"/>
<dbReference type="SUPFAM" id="SSF53756">
    <property type="entry name" value="UDP-Glycosyltransferase/glycogen phosphorylase"/>
    <property type="match status" value="1"/>
</dbReference>
<name>A0A1S2YZZ3_CICAR</name>
<dbReference type="RefSeq" id="XP_004512576.2">
    <property type="nucleotide sequence ID" value="XM_004512519.3"/>
</dbReference>
<evidence type="ECO:0000256" key="1">
    <source>
        <dbReference type="ARBA" id="ARBA00009995"/>
    </source>
</evidence>
<dbReference type="PROSITE" id="PS00375">
    <property type="entry name" value="UDPGT"/>
    <property type="match status" value="1"/>
</dbReference>
<dbReference type="Gene3D" id="3.40.50.2000">
    <property type="entry name" value="Glycogen Phosphorylase B"/>
    <property type="match status" value="2"/>
</dbReference>
<evidence type="ECO:0000313" key="6">
    <source>
        <dbReference type="RefSeq" id="XP_004512576.2"/>
    </source>
</evidence>
<dbReference type="InterPro" id="IPR035595">
    <property type="entry name" value="UDP_glycos_trans_CS"/>
</dbReference>
<evidence type="ECO:0000256" key="4">
    <source>
        <dbReference type="RuleBase" id="RU362057"/>
    </source>
</evidence>
<organism evidence="5 6">
    <name type="scientific">Cicer arietinum</name>
    <name type="common">Chickpea</name>
    <name type="synonym">Garbanzo</name>
    <dbReference type="NCBI Taxonomy" id="3827"/>
    <lineage>
        <taxon>Eukaryota</taxon>
        <taxon>Viridiplantae</taxon>
        <taxon>Streptophyta</taxon>
        <taxon>Embryophyta</taxon>
        <taxon>Tracheophyta</taxon>
        <taxon>Spermatophyta</taxon>
        <taxon>Magnoliopsida</taxon>
        <taxon>eudicotyledons</taxon>
        <taxon>Gunneridae</taxon>
        <taxon>Pentapetalae</taxon>
        <taxon>rosids</taxon>
        <taxon>fabids</taxon>
        <taxon>Fabales</taxon>
        <taxon>Fabaceae</taxon>
        <taxon>Papilionoideae</taxon>
        <taxon>50 kb inversion clade</taxon>
        <taxon>NPAAA clade</taxon>
        <taxon>Hologalegina</taxon>
        <taxon>IRL clade</taxon>
        <taxon>Cicereae</taxon>
        <taxon>Cicer</taxon>
    </lineage>
</organism>
<protein>
    <recommendedName>
        <fullName evidence="4">Glycosyltransferase</fullName>
        <ecNumber evidence="4">2.4.1.-</ecNumber>
    </recommendedName>
</protein>
<evidence type="ECO:0000256" key="2">
    <source>
        <dbReference type="ARBA" id="ARBA00022679"/>
    </source>
</evidence>